<proteinExistence type="inferred from homology"/>
<dbReference type="PIRSF" id="PIRSF000126">
    <property type="entry name" value="11-beta-HSD1"/>
    <property type="match status" value="1"/>
</dbReference>
<dbReference type="Gene3D" id="3.40.50.720">
    <property type="entry name" value="NAD(P)-binding Rossmann-like Domain"/>
    <property type="match status" value="1"/>
</dbReference>
<evidence type="ECO:0000256" key="1">
    <source>
        <dbReference type="ARBA" id="ARBA00006484"/>
    </source>
</evidence>
<dbReference type="GO" id="GO:0016491">
    <property type="term" value="F:oxidoreductase activity"/>
    <property type="evidence" value="ECO:0007669"/>
    <property type="project" value="UniProtKB-KW"/>
</dbReference>
<dbReference type="Proteomes" id="UP000239735">
    <property type="component" value="Unassembled WGS sequence"/>
</dbReference>
<evidence type="ECO:0000313" key="5">
    <source>
        <dbReference type="Proteomes" id="UP000239735"/>
    </source>
</evidence>
<dbReference type="PRINTS" id="PR00081">
    <property type="entry name" value="GDHRDH"/>
</dbReference>
<dbReference type="PANTHER" id="PTHR44196">
    <property type="entry name" value="DEHYDROGENASE/REDUCTASE SDR FAMILY MEMBER 7B"/>
    <property type="match status" value="1"/>
</dbReference>
<dbReference type="InterPro" id="IPR057326">
    <property type="entry name" value="KR_dom"/>
</dbReference>
<dbReference type="PANTHER" id="PTHR44196:SF2">
    <property type="entry name" value="SHORT-CHAIN DEHYDROGENASE-RELATED"/>
    <property type="match status" value="1"/>
</dbReference>
<dbReference type="AlphaFoldDB" id="A0A2N9L4L5"/>
<dbReference type="EMBL" id="OKRB01000046">
    <property type="protein sequence ID" value="SPE18169.1"/>
    <property type="molecule type" value="Genomic_DNA"/>
</dbReference>
<protein>
    <submittedName>
        <fullName evidence="4">Oxidoreductase, short chain dehydrogenase/reductase family</fullName>
    </submittedName>
</protein>
<keyword evidence="2" id="KW-0560">Oxidoreductase</keyword>
<dbReference type="InterPro" id="IPR020904">
    <property type="entry name" value="Sc_DH/Rdtase_CS"/>
</dbReference>
<evidence type="ECO:0000259" key="3">
    <source>
        <dbReference type="SMART" id="SM00822"/>
    </source>
</evidence>
<dbReference type="PROSITE" id="PS00061">
    <property type="entry name" value="ADH_SHORT"/>
    <property type="match status" value="1"/>
</dbReference>
<dbReference type="InterPro" id="IPR036291">
    <property type="entry name" value="NAD(P)-bd_dom_sf"/>
</dbReference>
<name>A0A2N9L4L5_9BACT</name>
<accession>A0A2N9L4L5</accession>
<gene>
    <name evidence="4" type="ORF">SBA5_140036</name>
</gene>
<dbReference type="GO" id="GO:0016020">
    <property type="term" value="C:membrane"/>
    <property type="evidence" value="ECO:0007669"/>
    <property type="project" value="TreeGrafter"/>
</dbReference>
<dbReference type="Pfam" id="PF00106">
    <property type="entry name" value="adh_short"/>
    <property type="match status" value="1"/>
</dbReference>
<feature type="domain" description="Ketoreductase" evidence="3">
    <location>
        <begin position="10"/>
        <end position="201"/>
    </location>
</feature>
<dbReference type="InterPro" id="IPR002347">
    <property type="entry name" value="SDR_fam"/>
</dbReference>
<reference evidence="5" key="1">
    <citation type="submission" date="2018-02" db="EMBL/GenBank/DDBJ databases">
        <authorList>
            <person name="Hausmann B."/>
        </authorList>
    </citation>
    <scope>NUCLEOTIDE SEQUENCE [LARGE SCALE GENOMIC DNA]</scope>
    <source>
        <strain evidence="5">Peat soil MAG SbA5</strain>
    </source>
</reference>
<comment type="similarity">
    <text evidence="1">Belongs to the short-chain dehydrogenases/reductases (SDR) family.</text>
</comment>
<organism evidence="4 5">
    <name type="scientific">Candidatus Sulfuritelmatomonas gaucii</name>
    <dbReference type="NCBI Taxonomy" id="2043161"/>
    <lineage>
        <taxon>Bacteria</taxon>
        <taxon>Pseudomonadati</taxon>
        <taxon>Acidobacteriota</taxon>
        <taxon>Terriglobia</taxon>
        <taxon>Terriglobales</taxon>
        <taxon>Acidobacteriaceae</taxon>
        <taxon>Candidatus Sulfuritelmatomonas</taxon>
    </lineage>
</organism>
<dbReference type="SMART" id="SM00822">
    <property type="entry name" value="PKS_KR"/>
    <property type="match status" value="1"/>
</dbReference>
<evidence type="ECO:0000256" key="2">
    <source>
        <dbReference type="ARBA" id="ARBA00023002"/>
    </source>
</evidence>
<dbReference type="SUPFAM" id="SSF51735">
    <property type="entry name" value="NAD(P)-binding Rossmann-fold domains"/>
    <property type="match status" value="1"/>
</dbReference>
<evidence type="ECO:0000313" key="4">
    <source>
        <dbReference type="EMBL" id="SPE18169.1"/>
    </source>
</evidence>
<sequence length="269" mass="29164">MTNSKVFRGRWALVTGASAGIGAALARELAHHGARLILTARRRERLEAQAAELSAKGTETRIVVADLNDPAAPQRLYDATEDAGLAVDILVNNAGLGQYGAFHTNRAEQDAWQVRVNCEAVVRLSRLFVPRMIERQLGWVLIVSSMASFQPMPYNATYAATKVFDRFFSLGLAAELEPFGIKVTALCPGPVETEFFTVAGSTGLSRRFGSQTAEEVAHKALAALARGRRTIVPSFKGAFVSSLEHFLPTSVILAILEKALRPRVNSTGR</sequence>